<evidence type="ECO:0000256" key="6">
    <source>
        <dbReference type="ARBA" id="ARBA00022840"/>
    </source>
</evidence>
<sequence>MVSTASSSSGFDERLNGDAGDYTPVAGTVQGSPFEAASRASINISGRSTPTTPATPKTSKEEEFVSLSTYRRQNLDKMGLCDICNVENRHRMLFHGNRANNKKRNAATYSRYPAGGEARLRATLGEGDRFKIISESQNSEVFRVFSYKGDSVLKVQQLDSTPGSLDNLLSKIKIASRLTELRKMQDYSTSGFLELRSITCLFDAYPEELLAARKNTTSPARLERQVCQGKEGDRFKKIAEGEDSEVFHVFTYKGDSVLKVQQIDSTPECLDRLLSKITIASRASFIFTAAVDMATPTGRERSGCDPVEKFLISPENCAFRGEGNANIVVTLKNEDKVLRLRKSAAFSEDTISRIGESLQKCHMEADFIEHVMKPLLGSQFVRAPVLIRLTAENVRLINKAVQLDRPLHRLKKNVKEAPTVGLLFPDYCTLPSHLRKFAEGPVLSIEIKPKQGFLPSPHDLPLKHQVRASVCRFHLAQTLKVTKGRISSLSMYCPLDLFSGCPRRMRNALKELLYHPQNNLRIFKNKELVFSEESRSSLDVALKDIFHESCLVSTEDNLCHLVTKVLRHPYPSTITTDAVTSMNDVNVPQSCPSSHPCTCTTRMKADHRLPRGSVLDRVLRTQRLGCIDVAAAYPLYLSLKDSLQCAGEKVPLAEYLKDGHPAPCLPKAVGCRDRQNYETDHVFACRKIWEFLVALTARDCSIMLSLQRLSSAAKVQSWEQDSVVEDSCGQAYLFSVAVVDLDPKSVDKLEKVYFDDCSMIQTACA</sequence>
<dbReference type="Gene3D" id="3.30.200.110">
    <property type="entry name" value="Inositol-pentakisphosphate 2-kinase, N-lobe"/>
    <property type="match status" value="1"/>
</dbReference>
<evidence type="ECO:0000256" key="1">
    <source>
        <dbReference type="ARBA" id="ARBA00007229"/>
    </source>
</evidence>
<dbReference type="Pfam" id="PF06090">
    <property type="entry name" value="Ins_P5_2-kin"/>
    <property type="match status" value="1"/>
</dbReference>
<evidence type="ECO:0000256" key="5">
    <source>
        <dbReference type="ARBA" id="ARBA00022777"/>
    </source>
</evidence>
<protein>
    <recommendedName>
        <fullName evidence="2">inositol-pentakisphosphate 2-kinase</fullName>
        <ecNumber evidence="2">2.7.1.158</ecNumber>
    </recommendedName>
    <alternativeName>
        <fullName evidence="7">Ins(1,3,4,5,6)P5 2-kinase</fullName>
    </alternativeName>
</protein>
<evidence type="ECO:0000313" key="9">
    <source>
        <dbReference type="EMBL" id="KAK8757775.1"/>
    </source>
</evidence>
<feature type="compositionally biased region" description="Low complexity" evidence="8">
    <location>
        <begin position="48"/>
        <end position="57"/>
    </location>
</feature>
<proteinExistence type="inferred from homology"/>
<dbReference type="InterPro" id="IPR043001">
    <property type="entry name" value="IP5_2-K_N_lobe"/>
</dbReference>
<gene>
    <name evidence="9" type="ORF">V5799_004595</name>
</gene>
<dbReference type="EC" id="2.7.1.158" evidence="2"/>
<keyword evidence="3" id="KW-0808">Transferase</keyword>
<evidence type="ECO:0000256" key="4">
    <source>
        <dbReference type="ARBA" id="ARBA00022741"/>
    </source>
</evidence>
<name>A0AAQ4D5N5_AMBAM</name>
<dbReference type="Gene3D" id="3.30.200.20">
    <property type="entry name" value="Phosphorylase Kinase, domain 1"/>
    <property type="match status" value="1"/>
</dbReference>
<dbReference type="Proteomes" id="UP001321473">
    <property type="component" value="Unassembled WGS sequence"/>
</dbReference>
<dbReference type="AlphaFoldDB" id="A0AAQ4D5N5"/>
<evidence type="ECO:0000256" key="7">
    <source>
        <dbReference type="ARBA" id="ARBA00029574"/>
    </source>
</evidence>
<dbReference type="PANTHER" id="PTHR14456:SF2">
    <property type="entry name" value="INOSITOL-PENTAKISPHOSPHATE 2-KINASE"/>
    <property type="match status" value="1"/>
</dbReference>
<dbReference type="GO" id="GO:0005634">
    <property type="term" value="C:nucleus"/>
    <property type="evidence" value="ECO:0007669"/>
    <property type="project" value="TreeGrafter"/>
</dbReference>
<feature type="region of interest" description="Disordered" evidence="8">
    <location>
        <begin position="1"/>
        <end position="60"/>
    </location>
</feature>
<keyword evidence="4" id="KW-0547">Nucleotide-binding</keyword>
<evidence type="ECO:0000256" key="3">
    <source>
        <dbReference type="ARBA" id="ARBA00022679"/>
    </source>
</evidence>
<keyword evidence="6" id="KW-0067">ATP-binding</keyword>
<dbReference type="InterPro" id="IPR009286">
    <property type="entry name" value="Ins_P5_2-kin"/>
</dbReference>
<comment type="similarity">
    <text evidence="1">Belongs to the IPK1 type 2 family.</text>
</comment>
<comment type="caution">
    <text evidence="9">The sequence shown here is derived from an EMBL/GenBank/DDBJ whole genome shotgun (WGS) entry which is preliminary data.</text>
</comment>
<evidence type="ECO:0000313" key="10">
    <source>
        <dbReference type="Proteomes" id="UP001321473"/>
    </source>
</evidence>
<accession>A0AAQ4D5N5</accession>
<evidence type="ECO:0000256" key="8">
    <source>
        <dbReference type="SAM" id="MobiDB-lite"/>
    </source>
</evidence>
<dbReference type="EMBL" id="JARKHS020034829">
    <property type="protein sequence ID" value="KAK8757775.1"/>
    <property type="molecule type" value="Genomic_DNA"/>
</dbReference>
<organism evidence="9 10">
    <name type="scientific">Amblyomma americanum</name>
    <name type="common">Lone star tick</name>
    <dbReference type="NCBI Taxonomy" id="6943"/>
    <lineage>
        <taxon>Eukaryota</taxon>
        <taxon>Metazoa</taxon>
        <taxon>Ecdysozoa</taxon>
        <taxon>Arthropoda</taxon>
        <taxon>Chelicerata</taxon>
        <taxon>Arachnida</taxon>
        <taxon>Acari</taxon>
        <taxon>Parasitiformes</taxon>
        <taxon>Ixodida</taxon>
        <taxon>Ixodoidea</taxon>
        <taxon>Ixodidae</taxon>
        <taxon>Amblyomminae</taxon>
        <taxon>Amblyomma</taxon>
    </lineage>
</organism>
<dbReference type="GO" id="GO:0005524">
    <property type="term" value="F:ATP binding"/>
    <property type="evidence" value="ECO:0007669"/>
    <property type="project" value="UniProtKB-KW"/>
</dbReference>
<dbReference type="GO" id="GO:0032958">
    <property type="term" value="P:inositol phosphate biosynthetic process"/>
    <property type="evidence" value="ECO:0007669"/>
    <property type="project" value="TreeGrafter"/>
</dbReference>
<keyword evidence="10" id="KW-1185">Reference proteome</keyword>
<dbReference type="PANTHER" id="PTHR14456">
    <property type="entry name" value="INOSITOL POLYPHOSPHATE KINASE 1"/>
    <property type="match status" value="1"/>
</dbReference>
<feature type="compositionally biased region" description="Polar residues" evidence="8">
    <location>
        <begin position="1"/>
        <end position="10"/>
    </location>
</feature>
<evidence type="ECO:0000256" key="2">
    <source>
        <dbReference type="ARBA" id="ARBA00012023"/>
    </source>
</evidence>
<keyword evidence="5" id="KW-0418">Kinase</keyword>
<dbReference type="GO" id="GO:0035299">
    <property type="term" value="F:inositol-1,3,4,5,6-pentakisphosphate 2-kinase activity"/>
    <property type="evidence" value="ECO:0007669"/>
    <property type="project" value="UniProtKB-EC"/>
</dbReference>
<reference evidence="9 10" key="1">
    <citation type="journal article" date="2023" name="Arcadia Sci">
        <title>De novo assembly of a long-read Amblyomma americanum tick genome.</title>
        <authorList>
            <person name="Chou S."/>
            <person name="Poskanzer K.E."/>
            <person name="Rollins M."/>
            <person name="Thuy-Boun P.S."/>
        </authorList>
    </citation>
    <scope>NUCLEOTIDE SEQUENCE [LARGE SCALE GENOMIC DNA]</scope>
    <source>
        <strain evidence="9">F_SG_1</strain>
        <tissue evidence="9">Salivary glands</tissue>
    </source>
</reference>